<feature type="signal peptide" evidence="1">
    <location>
        <begin position="1"/>
        <end position="26"/>
    </location>
</feature>
<protein>
    <submittedName>
        <fullName evidence="2">Uncharacterized protein</fullName>
    </submittedName>
</protein>
<evidence type="ECO:0000313" key="3">
    <source>
        <dbReference type="Proteomes" id="UP000059074"/>
    </source>
</evidence>
<dbReference type="OrthoDB" id="7932175at2"/>
<feature type="chain" id="PRO_5007132463" evidence="1">
    <location>
        <begin position="27"/>
        <end position="118"/>
    </location>
</feature>
<dbReference type="Proteomes" id="UP000059074">
    <property type="component" value="Unassembled WGS sequence"/>
</dbReference>
<keyword evidence="1" id="KW-0732">Signal</keyword>
<organism evidence="2 3">
    <name type="scientific">Hyphomicrobium sulfonivorans</name>
    <dbReference type="NCBI Taxonomy" id="121290"/>
    <lineage>
        <taxon>Bacteria</taxon>
        <taxon>Pseudomonadati</taxon>
        <taxon>Pseudomonadota</taxon>
        <taxon>Alphaproteobacteria</taxon>
        <taxon>Hyphomicrobiales</taxon>
        <taxon>Hyphomicrobiaceae</taxon>
        <taxon>Hyphomicrobium</taxon>
    </lineage>
</organism>
<keyword evidence="3" id="KW-1185">Reference proteome</keyword>
<dbReference type="PATRIC" id="fig|121290.4.peg.1885"/>
<sequence>MNRFPFAASVLMALAAFALVATPASARPRAVSKILGYVTAHSHDGNGSIRAPYRNTDVGYQVRLPRGTWVYCRTSCSETLRVNTVDVWANVDNATPIGVGTLQQECGVFGCLRWERSF</sequence>
<name>A0A109B8Q4_HYPSL</name>
<evidence type="ECO:0000313" key="2">
    <source>
        <dbReference type="EMBL" id="KWT64256.1"/>
    </source>
</evidence>
<dbReference type="EMBL" id="LMTR01000094">
    <property type="protein sequence ID" value="KWT64256.1"/>
    <property type="molecule type" value="Genomic_DNA"/>
</dbReference>
<accession>A0A109B8Q4</accession>
<reference evidence="2 3" key="1">
    <citation type="submission" date="2015-10" db="EMBL/GenBank/DDBJ databases">
        <title>Transcriptomic analysis of a linuron degrading triple-species bacterial consortium.</title>
        <authorList>
            <person name="Albers P."/>
        </authorList>
    </citation>
    <scope>NUCLEOTIDE SEQUENCE [LARGE SCALE GENOMIC DNA]</scope>
    <source>
        <strain evidence="2 3">WDL6</strain>
    </source>
</reference>
<evidence type="ECO:0000256" key="1">
    <source>
        <dbReference type="SAM" id="SignalP"/>
    </source>
</evidence>
<dbReference type="AlphaFoldDB" id="A0A109B8Q4"/>
<gene>
    <name evidence="2" type="ORF">APY04_3520</name>
</gene>
<proteinExistence type="predicted"/>
<comment type="caution">
    <text evidence="2">The sequence shown here is derived from an EMBL/GenBank/DDBJ whole genome shotgun (WGS) entry which is preliminary data.</text>
</comment>